<evidence type="ECO:0000313" key="5">
    <source>
        <dbReference type="Proteomes" id="UP000655225"/>
    </source>
</evidence>
<dbReference type="PANTHER" id="PTHR11240">
    <property type="entry name" value="RIBONUCLEASE T2"/>
    <property type="match status" value="1"/>
</dbReference>
<dbReference type="EMBL" id="JABCRI010000020">
    <property type="protein sequence ID" value="KAF8387831.1"/>
    <property type="molecule type" value="Genomic_DNA"/>
</dbReference>
<dbReference type="Proteomes" id="UP000655225">
    <property type="component" value="Unassembled WGS sequence"/>
</dbReference>
<evidence type="ECO:0000256" key="2">
    <source>
        <dbReference type="ARBA" id="ARBA00023157"/>
    </source>
</evidence>
<dbReference type="CDD" id="cd01061">
    <property type="entry name" value="RNase_T2_euk"/>
    <property type="match status" value="1"/>
</dbReference>
<evidence type="ECO:0000256" key="3">
    <source>
        <dbReference type="RuleBase" id="RU004328"/>
    </source>
</evidence>
<keyword evidence="2" id="KW-1015">Disulfide bond</keyword>
<dbReference type="InterPro" id="IPR036430">
    <property type="entry name" value="RNase_T2-like_sf"/>
</dbReference>
<dbReference type="AlphaFoldDB" id="A0A834YLH7"/>
<keyword evidence="5" id="KW-1185">Reference proteome</keyword>
<accession>A0A834YLH7</accession>
<comment type="similarity">
    <text evidence="1 3">Belongs to the RNase T2 family.</text>
</comment>
<protein>
    <submittedName>
        <fullName evidence="4">Uncharacterized protein</fullName>
    </submittedName>
</protein>
<dbReference type="GO" id="GO:0033897">
    <property type="term" value="F:ribonuclease T2 activity"/>
    <property type="evidence" value="ECO:0007669"/>
    <property type="project" value="InterPro"/>
</dbReference>
<dbReference type="GO" id="GO:0003723">
    <property type="term" value="F:RNA binding"/>
    <property type="evidence" value="ECO:0007669"/>
    <property type="project" value="InterPro"/>
</dbReference>
<dbReference type="OrthoDB" id="435754at2759"/>
<dbReference type="GO" id="GO:0005576">
    <property type="term" value="C:extracellular region"/>
    <property type="evidence" value="ECO:0007669"/>
    <property type="project" value="TreeGrafter"/>
</dbReference>
<dbReference type="InterPro" id="IPR001568">
    <property type="entry name" value="RNase_T2-like"/>
</dbReference>
<dbReference type="SUPFAM" id="SSF55895">
    <property type="entry name" value="Ribonuclease Rh-like"/>
    <property type="match status" value="1"/>
</dbReference>
<name>A0A834YLH7_TETSI</name>
<organism evidence="4 5">
    <name type="scientific">Tetracentron sinense</name>
    <name type="common">Spur-leaf</name>
    <dbReference type="NCBI Taxonomy" id="13715"/>
    <lineage>
        <taxon>Eukaryota</taxon>
        <taxon>Viridiplantae</taxon>
        <taxon>Streptophyta</taxon>
        <taxon>Embryophyta</taxon>
        <taxon>Tracheophyta</taxon>
        <taxon>Spermatophyta</taxon>
        <taxon>Magnoliopsida</taxon>
        <taxon>Trochodendrales</taxon>
        <taxon>Trochodendraceae</taxon>
        <taxon>Tetracentron</taxon>
    </lineage>
</organism>
<comment type="caution">
    <text evidence="4">The sequence shown here is derived from an EMBL/GenBank/DDBJ whole genome shotgun (WGS) entry which is preliminary data.</text>
</comment>
<gene>
    <name evidence="4" type="ORF">HHK36_026492</name>
</gene>
<evidence type="ECO:0000313" key="4">
    <source>
        <dbReference type="EMBL" id="KAF8387831.1"/>
    </source>
</evidence>
<dbReference type="Gene3D" id="3.90.730.10">
    <property type="entry name" value="Ribonuclease T2-like"/>
    <property type="match status" value="1"/>
</dbReference>
<dbReference type="PANTHER" id="PTHR11240:SF57">
    <property type="entry name" value="OS09G0538000 PROTEIN"/>
    <property type="match status" value="1"/>
</dbReference>
<dbReference type="OMA" id="ISMDANP"/>
<reference evidence="4 5" key="1">
    <citation type="submission" date="2020-04" db="EMBL/GenBank/DDBJ databases">
        <title>Plant Genome Project.</title>
        <authorList>
            <person name="Zhang R.-G."/>
        </authorList>
    </citation>
    <scope>NUCLEOTIDE SEQUENCE [LARGE SCALE GENOMIC DNA]</scope>
    <source>
        <strain evidence="4">YNK0</strain>
        <tissue evidence="4">Leaf</tissue>
    </source>
</reference>
<dbReference type="InterPro" id="IPR033697">
    <property type="entry name" value="Ribonuclease_T2_eukaryotic"/>
</dbReference>
<sequence>MFSHAIDAIASNDLDFYYLVLMWPGAYCTQTTSGSCAPVTGEPKLDFFVRGLLPYTDNGTALTQCNKSSFNLSDLEEDLYSYWSNIRCPSTKSSYLWKSAWTIYGVCSGLTELDYFQKSLDLLQNIDMLSILKKHDISPSDGYYNLTEIKEGIKTEIGVTAAIRCSKNKSDEFQIYEIYLCVDTDATTIIPCPVLPSFTCSSSVVFSSFTYGMFNNAISMDANPIRMSVPE</sequence>
<evidence type="ECO:0000256" key="1">
    <source>
        <dbReference type="ARBA" id="ARBA00007469"/>
    </source>
</evidence>
<dbReference type="Pfam" id="PF00445">
    <property type="entry name" value="Ribonuclease_T2"/>
    <property type="match status" value="1"/>
</dbReference>
<dbReference type="GO" id="GO:0006401">
    <property type="term" value="P:RNA catabolic process"/>
    <property type="evidence" value="ECO:0007669"/>
    <property type="project" value="TreeGrafter"/>
</dbReference>
<proteinExistence type="inferred from homology"/>